<dbReference type="SUPFAM" id="SSF53474">
    <property type="entry name" value="alpha/beta-Hydrolases"/>
    <property type="match status" value="1"/>
</dbReference>
<dbReference type="PANTHER" id="PTHR48081:SF33">
    <property type="entry name" value="KYNURENINE FORMAMIDASE"/>
    <property type="match status" value="1"/>
</dbReference>
<dbReference type="Pfam" id="PF07859">
    <property type="entry name" value="Abhydrolase_3"/>
    <property type="match status" value="1"/>
</dbReference>
<reference evidence="3 4" key="1">
    <citation type="submission" date="2020-08" db="EMBL/GenBank/DDBJ databases">
        <authorList>
            <person name="Hejnol A."/>
        </authorList>
    </citation>
    <scope>NUCLEOTIDE SEQUENCE [LARGE SCALE GENOMIC DNA]</scope>
</reference>
<dbReference type="Gene3D" id="3.40.50.1820">
    <property type="entry name" value="alpha/beta hydrolase"/>
    <property type="match status" value="1"/>
</dbReference>
<dbReference type="AlphaFoldDB" id="A0A7I8W362"/>
<sequence>MADIDWEYELSPSKWCRDQKTEEAVNNYIKNFDNFGKIVKSSLKKEFAYGKLPEQKILIFQGENCPEEAPLFCFIHGGYWQALDVQSSIGAALIVDGLPIKVAIIGYEIAPKSNMSQIINDIKQATELLLNVSDENKFKGIYLCGHSAGGHLAALMMSAEFGSKLSGFILLSGIFELKNIIKTSINAPLNMSEKDAEEFSPINKVDEIKVNLSVPVYILVGEYDPRELIRQSKEYGEKLINYGMKTVINHIIPGKDHFNYFYDIHQPELCSIRSFVKKCILG</sequence>
<keyword evidence="1" id="KW-0378">Hydrolase</keyword>
<evidence type="ECO:0000259" key="2">
    <source>
        <dbReference type="Pfam" id="PF07859"/>
    </source>
</evidence>
<evidence type="ECO:0000313" key="4">
    <source>
        <dbReference type="Proteomes" id="UP000549394"/>
    </source>
</evidence>
<name>A0A7I8W362_9ANNE</name>
<protein>
    <submittedName>
        <fullName evidence="3">DgyrCDS10572</fullName>
    </submittedName>
</protein>
<proteinExistence type="predicted"/>
<dbReference type="EMBL" id="CAJFCJ010000016">
    <property type="protein sequence ID" value="CAD5122123.1"/>
    <property type="molecule type" value="Genomic_DNA"/>
</dbReference>
<dbReference type="Proteomes" id="UP000549394">
    <property type="component" value="Unassembled WGS sequence"/>
</dbReference>
<evidence type="ECO:0000313" key="3">
    <source>
        <dbReference type="EMBL" id="CAD5122123.1"/>
    </source>
</evidence>
<comment type="caution">
    <text evidence="3">The sequence shown here is derived from an EMBL/GenBank/DDBJ whole genome shotgun (WGS) entry which is preliminary data.</text>
</comment>
<keyword evidence="4" id="KW-1185">Reference proteome</keyword>
<dbReference type="GO" id="GO:0004061">
    <property type="term" value="F:arylformamidase activity"/>
    <property type="evidence" value="ECO:0007669"/>
    <property type="project" value="TreeGrafter"/>
</dbReference>
<dbReference type="InterPro" id="IPR050300">
    <property type="entry name" value="GDXG_lipolytic_enzyme"/>
</dbReference>
<feature type="domain" description="Alpha/beta hydrolase fold-3" evidence="2">
    <location>
        <begin position="74"/>
        <end position="246"/>
    </location>
</feature>
<dbReference type="OrthoDB" id="433474at2759"/>
<dbReference type="InterPro" id="IPR013094">
    <property type="entry name" value="AB_hydrolase_3"/>
</dbReference>
<gene>
    <name evidence="3" type="ORF">DGYR_LOCUS9973</name>
</gene>
<dbReference type="PANTHER" id="PTHR48081">
    <property type="entry name" value="AB HYDROLASE SUPERFAMILY PROTEIN C4A8.06C"/>
    <property type="match status" value="1"/>
</dbReference>
<dbReference type="InterPro" id="IPR029058">
    <property type="entry name" value="AB_hydrolase_fold"/>
</dbReference>
<accession>A0A7I8W362</accession>
<evidence type="ECO:0000256" key="1">
    <source>
        <dbReference type="ARBA" id="ARBA00022801"/>
    </source>
</evidence>
<organism evidence="3 4">
    <name type="scientific">Dimorphilus gyrociliatus</name>
    <dbReference type="NCBI Taxonomy" id="2664684"/>
    <lineage>
        <taxon>Eukaryota</taxon>
        <taxon>Metazoa</taxon>
        <taxon>Spiralia</taxon>
        <taxon>Lophotrochozoa</taxon>
        <taxon>Annelida</taxon>
        <taxon>Polychaeta</taxon>
        <taxon>Polychaeta incertae sedis</taxon>
        <taxon>Dinophilidae</taxon>
        <taxon>Dimorphilus</taxon>
    </lineage>
</organism>